<dbReference type="PROSITE" id="PS50093">
    <property type="entry name" value="PKD"/>
    <property type="match status" value="1"/>
</dbReference>
<dbReference type="Pfam" id="PF19406">
    <property type="entry name" value="PKD_5"/>
    <property type="match status" value="3"/>
</dbReference>
<dbReference type="Pfam" id="PF19408">
    <property type="entry name" value="PKD_6"/>
    <property type="match status" value="2"/>
</dbReference>
<dbReference type="InterPro" id="IPR013783">
    <property type="entry name" value="Ig-like_fold"/>
</dbReference>
<dbReference type="InterPro" id="IPR022409">
    <property type="entry name" value="PKD/Chitinase_dom"/>
</dbReference>
<dbReference type="SUPFAM" id="SSF49299">
    <property type="entry name" value="PKD domain"/>
    <property type="match status" value="1"/>
</dbReference>
<accession>A0ABM7V7F3</accession>
<dbReference type="InterPro" id="IPR035986">
    <property type="entry name" value="PKD_dom_sf"/>
</dbReference>
<proteinExistence type="predicted"/>
<feature type="domain" description="PKD" evidence="1">
    <location>
        <begin position="5150"/>
        <end position="5211"/>
    </location>
</feature>
<dbReference type="Gene3D" id="2.60.40.10">
    <property type="entry name" value="Immunoglobulins"/>
    <property type="match status" value="4"/>
</dbReference>
<dbReference type="Proteomes" id="UP001319867">
    <property type="component" value="Chromosome"/>
</dbReference>
<feature type="domain" description="Ig-like" evidence="2">
    <location>
        <begin position="2363"/>
        <end position="2463"/>
    </location>
</feature>
<evidence type="ECO:0000259" key="2">
    <source>
        <dbReference type="PROSITE" id="PS50835"/>
    </source>
</evidence>
<evidence type="ECO:0000313" key="3">
    <source>
        <dbReference type="EMBL" id="BDB55486.1"/>
    </source>
</evidence>
<dbReference type="Pfam" id="PF13585">
    <property type="entry name" value="CHU_C"/>
    <property type="match status" value="1"/>
</dbReference>
<reference evidence="3 4" key="2">
    <citation type="journal article" date="2022" name="Microorganisms">
        <title>Complete Genome Sequences of Two Flavobacterium ammonificans Strains and a Flavobacterium ammoniigenes Strain of Ammonifying Bacterioplankton Isolated from Surface River Water.</title>
        <authorList>
            <person name="Suda W."/>
            <person name="Ogata Y."/>
            <person name="Shindo C."/>
            <person name="Watanabe K."/>
        </authorList>
    </citation>
    <scope>NUCLEOTIDE SEQUENCE [LARGE SCALE GENOMIC DNA]</scope>
    <source>
        <strain evidence="3 4">GENT5</strain>
    </source>
</reference>
<dbReference type="PROSITE" id="PS50835">
    <property type="entry name" value="IG_LIKE"/>
    <property type="match status" value="1"/>
</dbReference>
<dbReference type="InterPro" id="IPR044023">
    <property type="entry name" value="Ig_7"/>
</dbReference>
<dbReference type="SMART" id="SM00089">
    <property type="entry name" value="PKD"/>
    <property type="match status" value="2"/>
</dbReference>
<dbReference type="EMBL" id="AP025184">
    <property type="protein sequence ID" value="BDB55486.1"/>
    <property type="molecule type" value="Genomic_DNA"/>
</dbReference>
<keyword evidence="4" id="KW-1185">Reference proteome</keyword>
<evidence type="ECO:0000313" key="4">
    <source>
        <dbReference type="Proteomes" id="UP001319867"/>
    </source>
</evidence>
<evidence type="ECO:0000259" key="1">
    <source>
        <dbReference type="PROSITE" id="PS50093"/>
    </source>
</evidence>
<reference evidence="3 4" key="1">
    <citation type="journal article" date="2022" name="Int. J. Syst. Evol. Microbiol.">
        <title>Flavobacterium ammonificans sp. nov. and Flavobacterium ammoniigenes sp. nov., ammonifying bacteria isolated from surface river water.</title>
        <authorList>
            <person name="Watanabe K."/>
            <person name="Kitamura T."/>
            <person name="Ogata Y."/>
            <person name="Shindo C."/>
            <person name="Suda W."/>
        </authorList>
    </citation>
    <scope>NUCLEOTIDE SEQUENCE [LARGE SCALE GENOMIC DNA]</scope>
    <source>
        <strain evidence="3 4">GENT5</strain>
    </source>
</reference>
<dbReference type="InterPro" id="IPR000601">
    <property type="entry name" value="PKD_dom"/>
</dbReference>
<dbReference type="InterPro" id="IPR045828">
    <property type="entry name" value="PKD_Bacteroidetes"/>
</dbReference>
<dbReference type="InterPro" id="IPR015919">
    <property type="entry name" value="Cadherin-like_sf"/>
</dbReference>
<gene>
    <name evidence="3" type="ORF">GENT5_17910</name>
</gene>
<dbReference type="InterPro" id="IPR045829">
    <property type="entry name" value="PKD_6"/>
</dbReference>
<dbReference type="InterPro" id="IPR007110">
    <property type="entry name" value="Ig-like_dom"/>
</dbReference>
<organism evidence="3 4">
    <name type="scientific">Flavobacterium ammoniigenes</name>
    <dbReference type="NCBI Taxonomy" id="1751095"/>
    <lineage>
        <taxon>Bacteria</taxon>
        <taxon>Pseudomonadati</taxon>
        <taxon>Bacteroidota</taxon>
        <taxon>Flavobacteriia</taxon>
        <taxon>Flavobacteriales</taxon>
        <taxon>Flavobacteriaceae</taxon>
        <taxon>Flavobacterium</taxon>
    </lineage>
</organism>
<name>A0ABM7V7F3_9FLAO</name>
<dbReference type="Pfam" id="PF19081">
    <property type="entry name" value="Ig_7"/>
    <property type="match status" value="1"/>
</dbReference>
<protein>
    <recommendedName>
        <fullName evidence="5">Gliding motility-associated C-terminal domain-containing protein</fullName>
    </recommendedName>
</protein>
<sequence length="5311" mass="544693">MTIVGTNFTSNSIVKIGTTTISSANTRFVSATELQVIIPCGLTSGLVEVDGVTSTTVFTYTTALVSNVLPNISYCVGSTVPVLNLNGLPSGTQFSWTNSNTAIGLASSGSGNIPTFTAVNTTNQPISGTIRITPSTNGCAGIPKEYVVTINPKPILNTISSQQVCKGTTIANIDLTASSPLNGSGTSFTWSATNANLIGLSPSSGTTSPIPNFITTNTSNSTVTATFTVTPTYDGCVGDAKTFSISVEPSSVSGTISGPGSTCAGIAAGTLTLNGNVGTVVKWQSSLDAISWTDINSTALTLSPGILNSPTYFRAIVKSGTCSEASTASYLISINALPSVNAGVDQTICAGNSVILSGSGATSYTWNNGVTNAVSFSPSTTTTYTVTGVGANGCSNTDQVVVNVATTPAAPSAIAQTFLISQNKTVNNLTITSLGIPAWYDSLSGGTLYSGTALLTTGTYYASQKINGCESVARTAVAVSVFADSVGGSIAGTSTVCSGVNSTQLTAAGYTGNIVKWQSSSVSDFSTNVTDFNVQNATFTATNVTASLYYRAVVQSGGSTSYSTPALISVSTVSNGGALSAINSSVCKNIIGGALNLTGKVGEVVQWQQSTNNGATWSDIAATTTSFSAPALTQTTQYRVEVKSGVCPSAFSNAVTILVKDTPIVTDFPNQEICIGTTRSFGDTFVAGQTYSLTSNLGYSSITPTSSILFTTLGTQVFTYTVTNTASGCITQDQFEVTTNPLPAATVISNKTICEGDIVNLGASPVTGNTYSWSSNPSGFTSTSSNPSVTPTATTTYTLTETNTATACSKSSSVTITVQPLPIISINGAPQISICDIATNQTIVASIANLYASYNWEVIPANGGSLANANTLSPMFTPSSIGIANGFVIVRLNVTGQNPCNTIVSKDLKITIDQTTVDLGPDRTVCEGPITITSNIQNAGTITWTKSGGSGSFVDPSVSSPIYNPSASDRDQFVTFTATVTPNNGCGPNVTDSVIYKINGAPTVSAGPNVTVCETQQFYVLNGSKSFTDSVVWTHDGSGTLDNATAEDPTYTFSPSDIINGSVTFTLKGKKLGCTDAQSMVTVTIRKNPVANAGTAQTICQGQTVYLNGSAPNNSAVSWSKSSGSGVFNNTATLTPNYVSSVTDSGTITYTLTAQPQFPCTVPSVATTTVTIIQKPTASISAVNPQICEGATYTVSTATATNYESLEWTASNTGGSFTGGNTLSPTYTPGANDINNGSVKLILTAKRNSPCTIDAIAEVNLIINKIPRISVVNSQQDICTIAGVPVQISGTGAYSGIVATNFDPNLLVWTTSGSGSFTTPSPSNTTATNSYIPDAADLSRGSVILTLTASRTPANCNSSTTNTIALNFIKKPEANAGPDAIICENGTYISTTATAANYATVVWSSNGSSGTITNATSMNGMVYTPSSTDLAGGSVTLTLTANGYSCQDPVSNDVIISFQKLPVITTVASASLCKSANQYAISGTTITNSFLAGSIRWESSGTGSFTTTFDAKNPIYLPSAIDKANGSVTLTMYVMPVSPCATQQSKSFVLSFIAEPVASAGPSLTQCDLPFTITTATATMTTISSLRWTSSGSGTFNVDNTINPTYTPSALDVQNSPITLTLTANSIAPCSVPLVTTTLVNLVKSPIVTIVSPQPTICQDATNVLVSGTTVTNAASYTWTSTTGTTIANATSLTPLVTPSATDISNGYIDITVTAIPNAPCSANVVKTVRIPVQRQPIVNAGASQTLCEGTVITTADAITTNVTNINWSKNGGDGTFTTSPTTRVVEYTPGANEIASGRVLLTLTADAIAPCVGTVTSTVEHLIVKNPVITVSPTQVTICETATYQVPLSQINVVNPTSIDSVQWTTTDPSSLTGASTFTPVYTPSAADKTTGFAILTLTVTPINPCATPIVKTIRVNITKKATINTTQTNYTFCENTPKQLNAIFANHNPANISWRIVSGSGTLSGTNTATPIYTPDASSTTVIIEASAASNSPCTEITTAQFTLNVMKKPLVTFVKLVDTICNTQTSYALNGNSVANTTASTTYLWTTTGTGTFADNTALVTTYNFSAADLASASPVTLRLLAKSDVLCGLTDYKEITITIKPAPTVTTAPTGVLCEGNVFTATAIATNATSVLWTTVGTSNGTFTNANTTTALYTPGTNDTATFTIRFTATGDPVCAAATTTKTVTIQLKPVLDAGIESRHNCAGEAFAITGVTGQNLGTITWSSNSSSGTNKGTFSNPSILNPNYTPSAAEVAAGTRITLTITAAALAPCASSVTDFIILNLDPKPVVNAGIDQTICEGSSVTLSGAVSHISSVYWTSSSSGTFANPNTAATTYIPSAADILNGTVVLSLHGVSDSNCPEVVDTLVISILKKPTASAGPAVAICEGTSYTLVNGEALATNYSAITWSATGPGTLDVSTIHSLNPIYNPAPGQTGDVTLTLTATGYNQCGINAVASKTISIIPRPVVTSPATRTICQGQTLTLNSTDVTASNYSALTWTSSNGLGSFAPNSTTATIYSPTASQSGNVSLRLTATALNSVCANAFSEVVVTIVPSPIVNAGLDASICETATHTISGASVPSGATFDWVISGPATIRSGTETTLSPVVVPNVGASGTVTLTLTVQGAAQCPTPVSDTVTVTINPSPVVDAGVAQTICEGVAFVTLNGTATNGTNYTWTTDGAGSIQTTSNPLQAKYIPNPADYTTNSGVNTITVFLTAAGTNGCSQVVDSSTLTLYAKPQVFAGVDQTACQASTVSLSGATATNYNTVSWTSSGNGTFNYANSNGGIRPTYTLGSNDLTSVTLTLSAMPNANCAQVAVVDQMVINVNKNPIIQASATEITLCGETFTLPDLLTVTNAASISWTDTTGLSTLGTLTNGGTETPIFTPTNAEIANGFVNLTVTAQPLTGCSATATQIIKVNLRPKATANSGSDIVVCQGNSIVLNNGANTTATSFYWTENGTGTIKASTINTLFPEYLPGINESGVVTLTLHATNPSPCLGEVVDDMTVTISPLPTVNVGPDVTICETSSYNLVNATAANYNNTPANIEWFAYRDVNGVTLATGTFSNIHSVNPTFTPSVADIASGKVYLTLKVANPSCTALVADTMELTIAPGTGVNAGVNASVCEGSTFTLSQATADNTGSLSWISAQNSTGTSSGTYQAGSFSDATALNPTYNPNSDDINLGYVYLKLTGASNSTCPSNSSIIRLDIVKKPTVSASDVQLCANTSQITLTGTASNYQSVNWSVQSGPGSIVANSNAALSPVYVSGVSSNEITNKTAVVRLFVNPKPGCPSSTAVYEDITINIQALPVVEAGVSGTTCYIAGQPIDAFAITGTTVTNGGTQNWTTSGSGTFTLGNPVLYNSFSNSCTSDVLTLTVNGVGACSTSSNSDSVTLTVNCSIPNLGPVTSSAGNTVCQSNSATVTYTVPVNSSVVSYNWSVPSGATLVSGQNTNTIIVRYGLGSLSGNVSVFGSNGCGNGSISSFAVTVNALPTATTISGQQAVCAGATGVVYTALPIPGATSYSWTLPNGSTVLTASNTITINYQLTDVSGNLSVIVNNACGAGPASVNYPITIVAKPTLSSSLTPSAICSDTVFNYVPTSSTSGSTFAWSRAVQSGIANPASSGNGNISETLINTTSNPINVVYQFTLTGPNATACSNQASVIVVVNPIPVLTSSVAAVGLCSGSTFNYTPSSSTAGVINWSRASVTGISLAAASGTASINEILINTTSTAKTVNYTITLPSNSYGCAKQIVLPVVVNPLPLASIVGSTSVCKNDANPVVTLIGSNGTAPYTFTYTINGGANQTIVSSGNNASITSSTAISGTAIYNLVSVQDASATSCTQSQTGVATIVVNPTPNLVVNQPAAICAPNTVDITATTTGSDTGLVYTYWRDASATVPYLTPTTASSGIYYIKATSSFGCYDIKSVTVVVNPLPSAAIAGTTTICKNSATPLITFTGSGGTAPYTFRYTINGGATQTISTITGNSVTLQASTAVAGVFNYALQSVQDASASACIQNQTGIAVITVNPLPQATISGTTAVCANSTNPTITFTGSGGTAPYTFTYTINGGINQTITSTGSTAIITVPSATVGIYTYNLVSVSDGSTTSCAQVQSGSAVITVNPLPTLIVTNPAEVCVPNTINITNTTSGSSVGLTYGYWNDNATSIAIVNPSAITTSGTYFIKGTDANGCSNVKPVVVKINPLPSATISGPTSFTVCQNDAQPIVTFTGSNATPPYVFQYRINSGAVQTVSTTATSNTVSVAIPTTTVGNYTVTLLNVRESSPSTCGNSTITLPSEAYINVQQGGTIIPQNGIAVSQTVCQDSPINPVVFTIGGSATSAYVTNLPAGVNGVYNATSHTVTISGNPTATGVFNYVIHTAGSVNGCDSTYNGTLTINANDIITILTPTTVNQTVCACAAIKPISYSLGGGATGGDVTFSPNAPTGLIWSIASNVLTISGTSCQVGTYTYTIQSYGICDQTTYTGTIEIKQNATVSLVSGNPNTTVCIGTSFALPIKYAIAPSTEVLKLTGVLPTGVSFNPVTGIITGTPTQSGSFPYTISSTTNCGNTISGTIKVNPLQSIALLSGTANQVACINNPIDPVSFAIASGITGVTVSPALPLGVSAIVDSNNGLVTISGTPTVATSLPQNYVITTQGGCGASASTSISLDIKPAATITFLGASTTLNQAVCLNGPIVPIRFTVGGGATGIVPPILPTGVTITFDSLTGIYTIQGNPTVNGTFTIPITTAGCSISQNITISNVNSAVSIDLISATGTDLQTLCQSTFNSPITPIRYTIQGATGATVTGLPAGVTYVFNPSTGELIISGTPTSAGIFNYTITSLPCSVVKTGVLKISIPMFVTNEIVTNVSCSTNSNGAISVTIIGGVPTNGSYAVHWAGPNGFQQNQTNITGLVAGSYTLTGTDSVGCPLPTKTYTVLPAQPINIALVSTANVSCNGSLGCANFNYSGGSGIYTRFLLQYLDPSSQVLNTIVPPNNNYFNICNLRAGLYYLTVTDSNNCATEPYLFTIQDFSTLHIDSTSLDGNLCTNTAGKVRITVSSLDSNLTFYYNNTIVSHLNLGNNLYELSIPNPTNPTGIIKVMNSQNCWDIITVNTTMVNPTIDYTSFNLTTYGSVSVNESIKFTNGLTNATIPAEYDHIVWDFGDNSPFKVFFNPKDINLNSAGESITTVFHTYAIDGLYPVTLTVYNQFGCSRSITEIVTVGQGAGIMLPTAFSPNSDGINDLFRPSLLGLKEVSMYIYDNWGNLIYEITSDTASLPTDWGWNGIEKVNSEPKNGNYRYYIMAKTINDKTIEKEGRFMLIK</sequence>
<dbReference type="SUPFAM" id="SSF49313">
    <property type="entry name" value="Cadherin-like"/>
    <property type="match status" value="1"/>
</dbReference>
<evidence type="ECO:0008006" key="5">
    <source>
        <dbReference type="Google" id="ProtNLM"/>
    </source>
</evidence>